<proteinExistence type="predicted"/>
<reference evidence="1 2" key="1">
    <citation type="journal article" date="2019" name="Anaerobe">
        <title>Detection of Robinsoniella peoriensis in multiple bone samples of a trauma patient.</title>
        <authorList>
            <person name="Schrottner P."/>
            <person name="Hartwich K."/>
            <person name="Bunk B."/>
            <person name="Schober I."/>
            <person name="Helbig S."/>
            <person name="Rudolph W.W."/>
            <person name="Gunzer F."/>
        </authorList>
    </citation>
    <scope>NUCLEOTIDE SEQUENCE [LARGE SCALE GENOMIC DNA]</scope>
    <source>
        <strain evidence="1 2">DSM 106044</strain>
    </source>
</reference>
<evidence type="ECO:0000313" key="2">
    <source>
        <dbReference type="Proteomes" id="UP000306509"/>
    </source>
</evidence>
<accession>A0A4U8Q4M2</accession>
<evidence type="ECO:0000313" key="1">
    <source>
        <dbReference type="EMBL" id="TLC99183.1"/>
    </source>
</evidence>
<gene>
    <name evidence="1" type="ORF">DSM106044_03961</name>
</gene>
<dbReference type="Proteomes" id="UP000306509">
    <property type="component" value="Unassembled WGS sequence"/>
</dbReference>
<protein>
    <submittedName>
        <fullName evidence="1">Uncharacterized protein</fullName>
    </submittedName>
</protein>
<sequence>MMDKERHMIEGMDRLLKKFNKYPNAKLFTVEEIIKLSNEVYDEIMKEDN</sequence>
<dbReference type="EMBL" id="QGQD01000074">
    <property type="protein sequence ID" value="TLC99183.1"/>
    <property type="molecule type" value="Genomic_DNA"/>
</dbReference>
<name>A0A4U8Q4M2_9FIRM</name>
<comment type="caution">
    <text evidence="1">The sequence shown here is derived from an EMBL/GenBank/DDBJ whole genome shotgun (WGS) entry which is preliminary data.</text>
</comment>
<dbReference type="RefSeq" id="WP_161597399.1">
    <property type="nucleotide sequence ID" value="NZ_QGQD01000074.1"/>
</dbReference>
<organism evidence="1 2">
    <name type="scientific">Robinsoniella peoriensis</name>
    <dbReference type="NCBI Taxonomy" id="180332"/>
    <lineage>
        <taxon>Bacteria</taxon>
        <taxon>Bacillati</taxon>
        <taxon>Bacillota</taxon>
        <taxon>Clostridia</taxon>
        <taxon>Lachnospirales</taxon>
        <taxon>Lachnospiraceae</taxon>
        <taxon>Robinsoniella</taxon>
    </lineage>
</organism>
<dbReference type="AlphaFoldDB" id="A0A4U8Q4M2"/>
<keyword evidence="2" id="KW-1185">Reference proteome</keyword>